<proteinExistence type="predicted"/>
<organism evidence="1 2">
    <name type="scientific">Sordaria macrospora</name>
    <dbReference type="NCBI Taxonomy" id="5147"/>
    <lineage>
        <taxon>Eukaryota</taxon>
        <taxon>Fungi</taxon>
        <taxon>Dikarya</taxon>
        <taxon>Ascomycota</taxon>
        <taxon>Pezizomycotina</taxon>
        <taxon>Sordariomycetes</taxon>
        <taxon>Sordariomycetidae</taxon>
        <taxon>Sordariales</taxon>
        <taxon>Sordariaceae</taxon>
        <taxon>Sordaria</taxon>
    </lineage>
</organism>
<sequence>MCFQIIRSFSCGCARHHKLECCVSKALRLSSSTTGVAPLSPGEGCDWTISGPRRFRFSTPCQTCAYAQCIWLTGNFSISSKGSAWTGLMKNGAAAERVVGFRWLRETRAKLKRTLQERDREEKDGEDFEWRTEHWRRMLQRKRIRREVRNRWREKRRGREERGL</sequence>
<reference evidence="1 2" key="1">
    <citation type="submission" date="2017-07" db="EMBL/GenBank/DDBJ databases">
        <title>Genome sequence of the Sordaria macrospora wild type strain R19027.</title>
        <authorList>
            <person name="Nowrousian M."/>
            <person name="Teichert I."/>
            <person name="Kueck U."/>
        </authorList>
    </citation>
    <scope>NUCLEOTIDE SEQUENCE [LARGE SCALE GENOMIC DNA]</scope>
    <source>
        <strain evidence="1 2">R19027</strain>
        <tissue evidence="1">Mycelium</tissue>
    </source>
</reference>
<protein>
    <submittedName>
        <fullName evidence="1">Uncharacterized protein</fullName>
    </submittedName>
</protein>
<gene>
    <name evidence="1" type="ORF">SMACR_05089</name>
</gene>
<evidence type="ECO:0000313" key="2">
    <source>
        <dbReference type="Proteomes" id="UP000433876"/>
    </source>
</evidence>
<evidence type="ECO:0000313" key="1">
    <source>
        <dbReference type="EMBL" id="KAA8633516.1"/>
    </source>
</evidence>
<dbReference type="EMBL" id="NMPR01000036">
    <property type="protein sequence ID" value="KAA8633516.1"/>
    <property type="molecule type" value="Genomic_DNA"/>
</dbReference>
<dbReference type="VEuPathDB" id="FungiDB:SMAC_05089"/>
<comment type="caution">
    <text evidence="1">The sequence shown here is derived from an EMBL/GenBank/DDBJ whole genome shotgun (WGS) entry which is preliminary data.</text>
</comment>
<dbReference type="AlphaFoldDB" id="A0A8S8ZWT2"/>
<accession>A0A8S8ZWT2</accession>
<name>A0A8S8ZWT2_SORMA</name>
<dbReference type="Proteomes" id="UP000433876">
    <property type="component" value="Unassembled WGS sequence"/>
</dbReference>